<dbReference type="OMA" id="INRWICI"/>
<keyword evidence="3" id="KW-1185">Reference proteome</keyword>
<name>L2GNT9_VITCO</name>
<reference evidence="3" key="1">
    <citation type="submission" date="2011-05" db="EMBL/GenBank/DDBJ databases">
        <title>The genome sequence of Vittaforma corneae strain ATCC 50505.</title>
        <authorList>
            <consortium name="The Broad Institute Genome Sequencing Platform"/>
            <person name="Cuomo C."/>
            <person name="Didier E."/>
            <person name="Bowers L."/>
            <person name="Young S.K."/>
            <person name="Zeng Q."/>
            <person name="Gargeya S."/>
            <person name="Fitzgerald M."/>
            <person name="Haas B."/>
            <person name="Abouelleil A."/>
            <person name="Alvarado L."/>
            <person name="Arachchi H.M."/>
            <person name="Berlin A."/>
            <person name="Chapman S.B."/>
            <person name="Gearin G."/>
            <person name="Goldberg J."/>
            <person name="Griggs A."/>
            <person name="Gujja S."/>
            <person name="Hansen M."/>
            <person name="Heiman D."/>
            <person name="Howarth C."/>
            <person name="Larimer J."/>
            <person name="Lui A."/>
            <person name="MacDonald P.J.P."/>
            <person name="McCowen C."/>
            <person name="Montmayeur A."/>
            <person name="Murphy C."/>
            <person name="Neiman D."/>
            <person name="Pearson M."/>
            <person name="Priest M."/>
            <person name="Roberts A."/>
            <person name="Saif S."/>
            <person name="Shea T."/>
            <person name="Sisk P."/>
            <person name="Stolte C."/>
            <person name="Sykes S."/>
            <person name="Wortman J."/>
            <person name="Nusbaum C."/>
            <person name="Birren B."/>
        </authorList>
    </citation>
    <scope>NUCLEOTIDE SEQUENCE [LARGE SCALE GENOMIC DNA]</scope>
    <source>
        <strain evidence="3">ATCC 50505</strain>
    </source>
</reference>
<sequence length="348" mass="39990">MFHSKLNEKLEELSTRLDEIALQKRLEIEAEHLKRISCTKLVRLFGSFSGSSFIINTRVLNDVGGEDKTSLWDLVKRVCVCFNTDFDSIEKDMDENTSNAPSLSSSDSLVQIFEWTKDSNTCGFVVPINESCKRLQVLIKLRNQRNIYRLSPALSCLFNKLTDTRYNIIKDIYKYVNTYKLNDYATSNVFCDENLENVFNIKNFNFNNIQSILEPHLQPIFYCVIDVDIESLKKSNAGTSAGEEMSDNNVTMCDNIWDVEVETDDLTQMPVLFPKNVQLLEKKIEDLKTLIKKTSDRIEVLKEFSLDPAQYINRKIALGSESIGTKTAFYDDLNVQAALFELIKKKEQ</sequence>
<dbReference type="VEuPathDB" id="MicrosporidiaDB:VICG_00793"/>
<evidence type="ECO:0000313" key="2">
    <source>
        <dbReference type="EMBL" id="ELA42150.1"/>
    </source>
</evidence>
<protein>
    <recommendedName>
        <fullName evidence="1">DM2 domain-containing protein</fullName>
    </recommendedName>
</protein>
<accession>L2GNT9</accession>
<dbReference type="Gene3D" id="1.10.245.10">
    <property type="entry name" value="SWIB/MDM2 domain"/>
    <property type="match status" value="1"/>
</dbReference>
<dbReference type="SUPFAM" id="SSF47592">
    <property type="entry name" value="SWIB/MDM2 domain"/>
    <property type="match status" value="1"/>
</dbReference>
<dbReference type="PROSITE" id="PS51925">
    <property type="entry name" value="SWIB_MDM2"/>
    <property type="match status" value="1"/>
</dbReference>
<proteinExistence type="predicted"/>
<evidence type="ECO:0000259" key="1">
    <source>
        <dbReference type="PROSITE" id="PS51925"/>
    </source>
</evidence>
<dbReference type="GeneID" id="19881507"/>
<dbReference type="STRING" id="993615.L2GNT9"/>
<dbReference type="InParanoid" id="L2GNT9"/>
<organism evidence="2 3">
    <name type="scientific">Vittaforma corneae (strain ATCC 50505)</name>
    <name type="common">Microsporidian parasite</name>
    <name type="synonym">Nosema corneum</name>
    <dbReference type="NCBI Taxonomy" id="993615"/>
    <lineage>
        <taxon>Eukaryota</taxon>
        <taxon>Fungi</taxon>
        <taxon>Fungi incertae sedis</taxon>
        <taxon>Microsporidia</taxon>
        <taxon>Nosematidae</taxon>
        <taxon>Vittaforma</taxon>
    </lineage>
</organism>
<feature type="domain" description="DM2" evidence="1">
    <location>
        <begin position="143"/>
        <end position="219"/>
    </location>
</feature>
<dbReference type="EMBL" id="JH370134">
    <property type="protein sequence ID" value="ELA42150.1"/>
    <property type="molecule type" value="Genomic_DNA"/>
</dbReference>
<dbReference type="OrthoDB" id="10263741at2759"/>
<dbReference type="HOGENOM" id="CLU_069185_0_0_1"/>
<dbReference type="AlphaFoldDB" id="L2GNT9"/>
<dbReference type="Proteomes" id="UP000011082">
    <property type="component" value="Unassembled WGS sequence"/>
</dbReference>
<dbReference type="CDD" id="cd10568">
    <property type="entry name" value="SWIB_like"/>
    <property type="match status" value="1"/>
</dbReference>
<dbReference type="InterPro" id="IPR003121">
    <property type="entry name" value="SWIB_MDM2_domain"/>
</dbReference>
<evidence type="ECO:0000313" key="3">
    <source>
        <dbReference type="Proteomes" id="UP000011082"/>
    </source>
</evidence>
<dbReference type="InterPro" id="IPR036885">
    <property type="entry name" value="SWIB_MDM2_dom_sf"/>
</dbReference>
<dbReference type="Pfam" id="PF02201">
    <property type="entry name" value="SWIB"/>
    <property type="match status" value="1"/>
</dbReference>
<gene>
    <name evidence="2" type="ORF">VICG_00793</name>
</gene>
<dbReference type="RefSeq" id="XP_007604242.1">
    <property type="nucleotide sequence ID" value="XM_007604180.1"/>
</dbReference>
<dbReference type="PANTHER" id="PTHR13844">
    <property type="entry name" value="SWI/SNF-RELATED MATRIX-ASSOCIATED ACTIN-DEPENDENT REGULATOR OF CHROMATIN SUBFAMILY D"/>
    <property type="match status" value="1"/>
</dbReference>